<dbReference type="RefSeq" id="WP_115329636.1">
    <property type="nucleotide sequence ID" value="NZ_CAAAHP010000003.1"/>
</dbReference>
<evidence type="ECO:0000313" key="8">
    <source>
        <dbReference type="EMBL" id="STX50111.1"/>
    </source>
</evidence>
<dbReference type="OrthoDB" id="273988at2"/>
<feature type="transmembrane region" description="Helical" evidence="7">
    <location>
        <begin position="353"/>
        <end position="370"/>
    </location>
</feature>
<keyword evidence="5 7" id="KW-1133">Transmembrane helix</keyword>
<protein>
    <submittedName>
        <fullName evidence="8">Protein of uncharacterized function (DUF1625)</fullName>
    </submittedName>
</protein>
<keyword evidence="3 7" id="KW-0812">Transmembrane</keyword>
<feature type="transmembrane region" description="Helical" evidence="7">
    <location>
        <begin position="322"/>
        <end position="346"/>
    </location>
</feature>
<evidence type="ECO:0000256" key="1">
    <source>
        <dbReference type="ARBA" id="ARBA00004127"/>
    </source>
</evidence>
<proteinExistence type="predicted"/>
<dbReference type="Pfam" id="PF07787">
    <property type="entry name" value="TMEM43"/>
    <property type="match status" value="1"/>
</dbReference>
<gene>
    <name evidence="8" type="ORF">NCTC13316_00176</name>
</gene>
<evidence type="ECO:0000256" key="5">
    <source>
        <dbReference type="ARBA" id="ARBA00022989"/>
    </source>
</evidence>
<evidence type="ECO:0000256" key="6">
    <source>
        <dbReference type="ARBA" id="ARBA00023136"/>
    </source>
</evidence>
<evidence type="ECO:0000256" key="7">
    <source>
        <dbReference type="SAM" id="Phobius"/>
    </source>
</evidence>
<sequence>MQEVTVKSWGSRLKDSLAGILLGFILIGIAIYLIFWNENHSLIMARSLSEACKVLISVPPSPIDSKNNLRVIHVSGLATTNNALQDPLLNTNLVAIALIRKVEMYQWQQEEKTRTEKQLGGSERTIKSYIYNKIWSENLINSSQFKESNYQNPGNMPVHSARQVASHVTLGDFTLPPDLIEKITATTPVDLSQVDLDKLKKQFNKPVQLINNELYLGQDMQNPQIGDLRISLLAVLPQEVSIIAQQIGTTLQAYHAKAGEDVLLLSRGQVSHAGMIREAQDENRMTMWSIRFVTLVMVVIGFALLMRPLVVLADVIPFVGTLIGFGTGLIALVLGICLWTIFLAIAWFATRPFFALGLLIIVMLVIYLLWKSRANKINDNDKASSDIK</sequence>
<dbReference type="PANTHER" id="PTHR13416:SF2">
    <property type="entry name" value="TRANSMEMBRANE PROTEIN 43"/>
    <property type="match status" value="1"/>
</dbReference>
<organism evidence="8 9">
    <name type="scientific">Legionella busanensis</name>
    <dbReference type="NCBI Taxonomy" id="190655"/>
    <lineage>
        <taxon>Bacteria</taxon>
        <taxon>Pseudomonadati</taxon>
        <taxon>Pseudomonadota</taxon>
        <taxon>Gammaproteobacteria</taxon>
        <taxon>Legionellales</taxon>
        <taxon>Legionellaceae</taxon>
        <taxon>Legionella</taxon>
    </lineage>
</organism>
<dbReference type="Proteomes" id="UP000254794">
    <property type="component" value="Unassembled WGS sequence"/>
</dbReference>
<evidence type="ECO:0000256" key="3">
    <source>
        <dbReference type="ARBA" id="ARBA00022692"/>
    </source>
</evidence>
<dbReference type="GO" id="GO:0006629">
    <property type="term" value="P:lipid metabolic process"/>
    <property type="evidence" value="ECO:0007669"/>
    <property type="project" value="TreeGrafter"/>
</dbReference>
<dbReference type="GO" id="GO:0012505">
    <property type="term" value="C:endomembrane system"/>
    <property type="evidence" value="ECO:0007669"/>
    <property type="project" value="UniProtKB-SubCell"/>
</dbReference>
<name>A0A378JH24_9GAMM</name>
<feature type="transmembrane region" description="Helical" evidence="7">
    <location>
        <begin position="292"/>
        <end position="310"/>
    </location>
</feature>
<evidence type="ECO:0000313" key="9">
    <source>
        <dbReference type="Proteomes" id="UP000254794"/>
    </source>
</evidence>
<keyword evidence="9" id="KW-1185">Reference proteome</keyword>
<comment type="subcellular location">
    <subcellularLocation>
        <location evidence="1">Endomembrane system</location>
        <topology evidence="1">Multi-pass membrane protein</topology>
    </subcellularLocation>
    <subcellularLocation>
        <location evidence="2">Endoplasmic reticulum membrane</location>
    </subcellularLocation>
</comment>
<dbReference type="EMBL" id="UGOD01000001">
    <property type="protein sequence ID" value="STX50111.1"/>
    <property type="molecule type" value="Genomic_DNA"/>
</dbReference>
<accession>A0A378JH24</accession>
<keyword evidence="4" id="KW-0256">Endoplasmic reticulum</keyword>
<evidence type="ECO:0000256" key="2">
    <source>
        <dbReference type="ARBA" id="ARBA00004586"/>
    </source>
</evidence>
<dbReference type="AlphaFoldDB" id="A0A378JH24"/>
<dbReference type="GO" id="GO:0071763">
    <property type="term" value="P:nuclear membrane organization"/>
    <property type="evidence" value="ECO:0007669"/>
    <property type="project" value="TreeGrafter"/>
</dbReference>
<dbReference type="InterPro" id="IPR012430">
    <property type="entry name" value="TMEM43_fam"/>
</dbReference>
<evidence type="ECO:0000256" key="4">
    <source>
        <dbReference type="ARBA" id="ARBA00022824"/>
    </source>
</evidence>
<reference evidence="8 9" key="1">
    <citation type="submission" date="2018-06" db="EMBL/GenBank/DDBJ databases">
        <authorList>
            <consortium name="Pathogen Informatics"/>
            <person name="Doyle S."/>
        </authorList>
    </citation>
    <scope>NUCLEOTIDE SEQUENCE [LARGE SCALE GENOMIC DNA]</scope>
    <source>
        <strain evidence="8 9">NCTC13316</strain>
    </source>
</reference>
<dbReference type="PANTHER" id="PTHR13416">
    <property type="match status" value="1"/>
</dbReference>
<keyword evidence="6 7" id="KW-0472">Membrane</keyword>
<feature type="transmembrane region" description="Helical" evidence="7">
    <location>
        <begin position="16"/>
        <end position="36"/>
    </location>
</feature>